<name>A0A4Y9R6J1_9MICO</name>
<accession>A0A4Y9R6J1</accession>
<keyword evidence="3" id="KW-1185">Reference proteome</keyword>
<dbReference type="InterPro" id="IPR006059">
    <property type="entry name" value="SBP"/>
</dbReference>
<dbReference type="RefSeq" id="WP_135118814.1">
    <property type="nucleotide sequence ID" value="NZ_SPQZ01000001.1"/>
</dbReference>
<evidence type="ECO:0000313" key="2">
    <source>
        <dbReference type="EMBL" id="TFV99917.1"/>
    </source>
</evidence>
<reference evidence="2 3" key="1">
    <citation type="journal article" date="2018" name="J. Microbiol.">
        <title>Leifsonia flava sp. nov., a novel actinobacterium isolated from the rhizosphere of Aquilegia viridiflora.</title>
        <authorList>
            <person name="Cai Y."/>
            <person name="Tao W.Z."/>
            <person name="Ma Y.J."/>
            <person name="Cheng J."/>
            <person name="Zhang M.Y."/>
            <person name="Zhang Y.X."/>
        </authorList>
    </citation>
    <scope>NUCLEOTIDE SEQUENCE [LARGE SCALE GENOMIC DNA]</scope>
    <source>
        <strain evidence="2 3">SYP-B2174</strain>
    </source>
</reference>
<comment type="caution">
    <text evidence="2">The sequence shown here is derived from an EMBL/GenBank/DDBJ whole genome shotgun (WGS) entry which is preliminary data.</text>
</comment>
<gene>
    <name evidence="2" type="ORF">E4M00_01560</name>
</gene>
<protein>
    <submittedName>
        <fullName evidence="2">Sugar ABC transporter substrate-binding protein</fullName>
    </submittedName>
</protein>
<evidence type="ECO:0000313" key="3">
    <source>
        <dbReference type="Proteomes" id="UP000298127"/>
    </source>
</evidence>
<dbReference type="SUPFAM" id="SSF53850">
    <property type="entry name" value="Periplasmic binding protein-like II"/>
    <property type="match status" value="1"/>
</dbReference>
<dbReference type="CDD" id="cd13585">
    <property type="entry name" value="PBP2_TMBP_like"/>
    <property type="match status" value="1"/>
</dbReference>
<dbReference type="EMBL" id="SPQZ01000001">
    <property type="protein sequence ID" value="TFV99917.1"/>
    <property type="molecule type" value="Genomic_DNA"/>
</dbReference>
<dbReference type="PROSITE" id="PS51257">
    <property type="entry name" value="PROKAR_LIPOPROTEIN"/>
    <property type="match status" value="1"/>
</dbReference>
<dbReference type="PANTHER" id="PTHR43649">
    <property type="entry name" value="ARABINOSE-BINDING PROTEIN-RELATED"/>
    <property type="match status" value="1"/>
</dbReference>
<feature type="chain" id="PRO_5038406347" evidence="1">
    <location>
        <begin position="35"/>
        <end position="453"/>
    </location>
</feature>
<sequence length="453" mass="47735">MSSTSRWRRSLKKTTVIGAVGLAVIAGLTGCAGATPAAAPETSAADMKAAVDKGADLTLWTWSTNVQNAVDAFEKLHPKVKIEIVNVGTGAAHYTKLENAIKAGSGAPDLATIEYSALPQFALKDALVDLNKFGFDKLEKQFTASTWNNVNVNGGLYELPHNAAPMALFYNKTVFDKYGVDVPTTWDEYADAAAKLHAANPDTYIAADTGDAGTTTSMIWAAGGHPFSTTGDSTVKIDLADKGTKKVADLWTPLINDKLLLPAAGWSTEWYQGLANGNIATLTAGAWMAGTLASGVPTGAGQWRVAPLPTYEKGEKASAENGGGGYAVLKQSSTQKQLVAAAFIKFMDAGDGVQVMMKAGQFPSTVADLDSDAFLSAKNDFFGGQEVNKVFAQSAKDVLPGWQYLPYQAYANSVFGDTVGQAYNGSTTLSAGLLDWQSALEDYGTQQGFTVTK</sequence>
<dbReference type="Proteomes" id="UP000298127">
    <property type="component" value="Unassembled WGS sequence"/>
</dbReference>
<keyword evidence="1" id="KW-0732">Signal</keyword>
<dbReference type="InterPro" id="IPR050490">
    <property type="entry name" value="Bact_solute-bd_prot1"/>
</dbReference>
<dbReference type="PANTHER" id="PTHR43649:SF14">
    <property type="entry name" value="BLR3389 PROTEIN"/>
    <property type="match status" value="1"/>
</dbReference>
<organism evidence="2 3">
    <name type="scientific">Orlajensenia leifsoniae</name>
    <dbReference type="NCBI Taxonomy" id="2561933"/>
    <lineage>
        <taxon>Bacteria</taxon>
        <taxon>Bacillati</taxon>
        <taxon>Actinomycetota</taxon>
        <taxon>Actinomycetes</taxon>
        <taxon>Micrococcales</taxon>
        <taxon>Microbacteriaceae</taxon>
        <taxon>Orlajensenia</taxon>
    </lineage>
</organism>
<dbReference type="Pfam" id="PF01547">
    <property type="entry name" value="SBP_bac_1"/>
    <property type="match status" value="1"/>
</dbReference>
<feature type="signal peptide" evidence="1">
    <location>
        <begin position="1"/>
        <end position="34"/>
    </location>
</feature>
<proteinExistence type="predicted"/>
<evidence type="ECO:0000256" key="1">
    <source>
        <dbReference type="SAM" id="SignalP"/>
    </source>
</evidence>
<dbReference type="Gene3D" id="3.40.190.10">
    <property type="entry name" value="Periplasmic binding protein-like II"/>
    <property type="match status" value="1"/>
</dbReference>
<dbReference type="AlphaFoldDB" id="A0A4Y9R6J1"/>